<dbReference type="InterPro" id="IPR010982">
    <property type="entry name" value="Lambda_DNA-bd_dom_sf"/>
</dbReference>
<protein>
    <submittedName>
        <fullName evidence="2">Helix-turn-helix domain-containing protein</fullName>
    </submittedName>
</protein>
<evidence type="ECO:0000313" key="2">
    <source>
        <dbReference type="EMBL" id="EML7084041.1"/>
    </source>
</evidence>
<reference evidence="2" key="1">
    <citation type="submission" date="2024-02" db="EMBL/GenBank/DDBJ databases">
        <authorList>
            <consortium name="Clinical and Environmental Microbiology Branch: Whole genome sequencing antimicrobial resistance pathogens in the healthcare setting"/>
        </authorList>
    </citation>
    <scope>NUCLEOTIDE SEQUENCE</scope>
    <source>
        <strain evidence="2">2023BB-00086</strain>
    </source>
</reference>
<dbReference type="CDD" id="cd00093">
    <property type="entry name" value="HTH_XRE"/>
    <property type="match status" value="2"/>
</dbReference>
<dbReference type="SUPFAM" id="SSF47413">
    <property type="entry name" value="lambda repressor-like DNA-binding domains"/>
    <property type="match status" value="1"/>
</dbReference>
<dbReference type="AlphaFoldDB" id="A0AAI9GSF3"/>
<sequence length="195" mass="22574">MKSIHDIRRENLKELIYREFNGIQSRLAERMETQPNLINRWASGKKIIGDVAARKIEKAANKPTNWLDIDKFMPVHEEVQDVDFGEIGKLASWNLKRWMSENRNLSSQQRLAEESGVSQSTINRFLNNEASISITNLAALAEPFGRHAYELLLPPDDPATIDYDRARYKLLPESDKMAIENYIDFVIVKHEKPHQ</sequence>
<name>A0AAI9GSF3_KLEOX</name>
<proteinExistence type="predicted"/>
<evidence type="ECO:0000259" key="1">
    <source>
        <dbReference type="PROSITE" id="PS50943"/>
    </source>
</evidence>
<dbReference type="Pfam" id="PF01381">
    <property type="entry name" value="HTH_3"/>
    <property type="match status" value="1"/>
</dbReference>
<dbReference type="SMART" id="SM00530">
    <property type="entry name" value="HTH_XRE"/>
    <property type="match status" value="2"/>
</dbReference>
<dbReference type="RefSeq" id="WP_142448180.1">
    <property type="nucleotide sequence ID" value="NZ_CABGIA010000011.1"/>
</dbReference>
<gene>
    <name evidence="2" type="ORF">RYF40_004536</name>
</gene>
<dbReference type="InterPro" id="IPR001387">
    <property type="entry name" value="Cro/C1-type_HTH"/>
</dbReference>
<dbReference type="PROSITE" id="PS50943">
    <property type="entry name" value="HTH_CROC1"/>
    <property type="match status" value="1"/>
</dbReference>
<comment type="caution">
    <text evidence="2">The sequence shown here is derived from an EMBL/GenBank/DDBJ whole genome shotgun (WGS) entry which is preliminary data.</text>
</comment>
<dbReference type="Gene3D" id="1.10.260.40">
    <property type="entry name" value="lambda repressor-like DNA-binding domains"/>
    <property type="match status" value="1"/>
</dbReference>
<feature type="domain" description="HTH cro/C1-type" evidence="1">
    <location>
        <begin position="107"/>
        <end position="151"/>
    </location>
</feature>
<accession>A0AAI9GSF3</accession>
<dbReference type="GO" id="GO:0003677">
    <property type="term" value="F:DNA binding"/>
    <property type="evidence" value="ECO:0007669"/>
    <property type="project" value="InterPro"/>
</dbReference>
<organism evidence="2">
    <name type="scientific">Klebsiella oxytoca</name>
    <dbReference type="NCBI Taxonomy" id="571"/>
    <lineage>
        <taxon>Bacteria</taxon>
        <taxon>Pseudomonadati</taxon>
        <taxon>Pseudomonadota</taxon>
        <taxon>Gammaproteobacteria</taxon>
        <taxon>Enterobacterales</taxon>
        <taxon>Enterobacteriaceae</taxon>
        <taxon>Klebsiella/Raoultella group</taxon>
        <taxon>Klebsiella</taxon>
    </lineage>
</organism>
<dbReference type="EMBL" id="ABNOCX020000011">
    <property type="protein sequence ID" value="EML7084041.1"/>
    <property type="molecule type" value="Genomic_DNA"/>
</dbReference>